<feature type="transmembrane region" description="Helical" evidence="7">
    <location>
        <begin position="380"/>
        <end position="402"/>
    </location>
</feature>
<evidence type="ECO:0000256" key="4">
    <source>
        <dbReference type="ARBA" id="ARBA00022989"/>
    </source>
</evidence>
<dbReference type="PANTHER" id="PTHR30572:SF4">
    <property type="entry name" value="ABC TRANSPORTER PERMEASE YTRF"/>
    <property type="match status" value="1"/>
</dbReference>
<keyword evidence="3 7" id="KW-0812">Transmembrane</keyword>
<dbReference type="GO" id="GO:0005886">
    <property type="term" value="C:plasma membrane"/>
    <property type="evidence" value="ECO:0007669"/>
    <property type="project" value="UniProtKB-SubCell"/>
</dbReference>
<protein>
    <submittedName>
        <fullName evidence="9">Putative ABC transport system permease protein</fullName>
    </submittedName>
</protein>
<dbReference type="AlphaFoldDB" id="A0A7W9MIH0"/>
<feature type="domain" description="ABC3 transporter permease C-terminal" evidence="8">
    <location>
        <begin position="288"/>
        <end position="407"/>
    </location>
</feature>
<proteinExistence type="inferred from homology"/>
<sequence length="885" mass="91681">MSAGAGAQPGRARLTPAAFLAALRISRRAALRARGRTALIVTMIALPVLVITVLLTLRETVDISPREGLTAQIGAADLRVWTTWSPGAVTQDVEGNLSWNDPGPLRGPRTAGEIMGLLGPGARIIPANDGSVEFRGADGYDRVSAHELDLRDPLTKGMYRLLRGRLPATPGEVAVTAGALEHGFRLGGTVEMTPRRTPMRVVGVIEPPHRVGITEAVGLPGTLLFDKRNGSGSGWLADTPAPLTRDGVRKLNGAGLRVQAPAVVEHPEDYPDPVVRYDVDRIVGIGLAGLMIVLETVLLAGPAFAVGLRRRRRELALIAAQGGSPRHLRMIVLADGLALGGGAALIGLVAGVGLASLAALLEAGRLLGAVGPLDIPWMPVAAVALLGAVSGLVAAVAPAVQAARQNPAAVLGGRRDEARARRAGPLTGLVVVVAGVAAAVFAVRFNVVWVFAAALLSQLGLVALTPWLVGAAAGPAGRLPLPFRLAARDASRNRGRTAFAVAAVMTATAAFTAAGVAASSGFAHNRDSFQAALPAGTTTIRGVGLDDDRWAALRAAVERELPGVPMIEAVEPRDARGTVVELGARYPAGSQSSGRFRHLGGLPVGDEQLLTLVQGRRDPAAVAALAAGKAVVFDPRLVRGDRLGLTMVGIAVPEPEEPEEPEVPDDLTVPAVVARAADPGYAVAVLPPSALHRIGLKTESRTLYVDPAVHRLDYERGRKLERELRAVNDRADVYVELGFQGDVVFQLRLLLVAASILVLGGTFVATGLAAADLRPDLATMAAVGAAPGTRRLVVAGQAGFIAGLGVPIGAGAGLLTGIAAAWPMTTRARDFTWLTAESAAPGTEAPTVEIPWLFLTVIVIGLPPLAALLAGAFARTRVTLTRRIA</sequence>
<comment type="caution">
    <text evidence="9">The sequence shown here is derived from an EMBL/GenBank/DDBJ whole genome shotgun (WGS) entry which is preliminary data.</text>
</comment>
<evidence type="ECO:0000256" key="7">
    <source>
        <dbReference type="SAM" id="Phobius"/>
    </source>
</evidence>
<dbReference type="RefSeq" id="WP_184545730.1">
    <property type="nucleotide sequence ID" value="NZ_JACHMP010000001.1"/>
</dbReference>
<organism evidence="9 10">
    <name type="scientific">Streptosporangium becharense</name>
    <dbReference type="NCBI Taxonomy" id="1816182"/>
    <lineage>
        <taxon>Bacteria</taxon>
        <taxon>Bacillati</taxon>
        <taxon>Actinomycetota</taxon>
        <taxon>Actinomycetes</taxon>
        <taxon>Streptosporangiales</taxon>
        <taxon>Streptosporangiaceae</taxon>
        <taxon>Streptosporangium</taxon>
    </lineage>
</organism>
<keyword evidence="10" id="KW-1185">Reference proteome</keyword>
<feature type="transmembrane region" description="Helical" evidence="7">
    <location>
        <begin position="37"/>
        <end position="57"/>
    </location>
</feature>
<feature type="transmembrane region" description="Helical" evidence="7">
    <location>
        <begin position="749"/>
        <end position="771"/>
    </location>
</feature>
<reference evidence="9 10" key="1">
    <citation type="submission" date="2020-08" db="EMBL/GenBank/DDBJ databases">
        <title>Sequencing the genomes of 1000 actinobacteria strains.</title>
        <authorList>
            <person name="Klenk H.-P."/>
        </authorList>
    </citation>
    <scope>NUCLEOTIDE SEQUENCE [LARGE SCALE GENOMIC DNA]</scope>
    <source>
        <strain evidence="9 10">DSM 46887</strain>
    </source>
</reference>
<keyword evidence="4 7" id="KW-1133">Transmembrane helix</keyword>
<evidence type="ECO:0000256" key="1">
    <source>
        <dbReference type="ARBA" id="ARBA00004651"/>
    </source>
</evidence>
<evidence type="ECO:0000256" key="6">
    <source>
        <dbReference type="ARBA" id="ARBA00038076"/>
    </source>
</evidence>
<dbReference type="PANTHER" id="PTHR30572">
    <property type="entry name" value="MEMBRANE COMPONENT OF TRANSPORTER-RELATED"/>
    <property type="match status" value="1"/>
</dbReference>
<dbReference type="Proteomes" id="UP000540685">
    <property type="component" value="Unassembled WGS sequence"/>
</dbReference>
<evidence type="ECO:0000256" key="2">
    <source>
        <dbReference type="ARBA" id="ARBA00022475"/>
    </source>
</evidence>
<feature type="transmembrane region" description="Helical" evidence="7">
    <location>
        <begin position="282"/>
        <end position="308"/>
    </location>
</feature>
<keyword evidence="5 7" id="KW-0472">Membrane</keyword>
<feature type="transmembrane region" description="Helical" evidence="7">
    <location>
        <begin position="852"/>
        <end position="874"/>
    </location>
</feature>
<dbReference type="Pfam" id="PF02687">
    <property type="entry name" value="FtsX"/>
    <property type="match status" value="1"/>
</dbReference>
<dbReference type="GO" id="GO:0022857">
    <property type="term" value="F:transmembrane transporter activity"/>
    <property type="evidence" value="ECO:0007669"/>
    <property type="project" value="TreeGrafter"/>
</dbReference>
<dbReference type="InterPro" id="IPR050250">
    <property type="entry name" value="Macrolide_Exporter_MacB"/>
</dbReference>
<evidence type="ECO:0000256" key="5">
    <source>
        <dbReference type="ARBA" id="ARBA00023136"/>
    </source>
</evidence>
<gene>
    <name evidence="9" type="ORF">F4562_004521</name>
</gene>
<evidence type="ECO:0000313" key="9">
    <source>
        <dbReference type="EMBL" id="MBB5821459.1"/>
    </source>
</evidence>
<name>A0A7W9MIH0_9ACTN</name>
<feature type="transmembrane region" description="Helical" evidence="7">
    <location>
        <begin position="449"/>
        <end position="476"/>
    </location>
</feature>
<feature type="transmembrane region" description="Helical" evidence="7">
    <location>
        <begin position="423"/>
        <end position="443"/>
    </location>
</feature>
<comment type="subcellular location">
    <subcellularLocation>
        <location evidence="1">Cell membrane</location>
        <topology evidence="1">Multi-pass membrane protein</topology>
    </subcellularLocation>
</comment>
<dbReference type="InterPro" id="IPR003838">
    <property type="entry name" value="ABC3_permease_C"/>
</dbReference>
<feature type="transmembrane region" description="Helical" evidence="7">
    <location>
        <begin position="336"/>
        <end position="360"/>
    </location>
</feature>
<evidence type="ECO:0000259" key="8">
    <source>
        <dbReference type="Pfam" id="PF02687"/>
    </source>
</evidence>
<evidence type="ECO:0000313" key="10">
    <source>
        <dbReference type="Proteomes" id="UP000540685"/>
    </source>
</evidence>
<accession>A0A7W9MIH0</accession>
<evidence type="ECO:0000256" key="3">
    <source>
        <dbReference type="ARBA" id="ARBA00022692"/>
    </source>
</evidence>
<dbReference type="EMBL" id="JACHMP010000001">
    <property type="protein sequence ID" value="MBB5821459.1"/>
    <property type="molecule type" value="Genomic_DNA"/>
</dbReference>
<keyword evidence="2" id="KW-1003">Cell membrane</keyword>
<feature type="transmembrane region" description="Helical" evidence="7">
    <location>
        <begin position="792"/>
        <end position="822"/>
    </location>
</feature>
<feature type="transmembrane region" description="Helical" evidence="7">
    <location>
        <begin position="497"/>
        <end position="518"/>
    </location>
</feature>
<comment type="similarity">
    <text evidence="6">Belongs to the ABC-4 integral membrane protein family.</text>
</comment>